<accession>A0A0F9IDS3</accession>
<comment type="caution">
    <text evidence="1">The sequence shown here is derived from an EMBL/GenBank/DDBJ whole genome shotgun (WGS) entry which is preliminary data.</text>
</comment>
<dbReference type="AlphaFoldDB" id="A0A0F9IDS3"/>
<name>A0A0F9IDS3_9ZZZZ</name>
<gene>
    <name evidence="1" type="ORF">LCGC14_1889570</name>
</gene>
<reference evidence="1" key="1">
    <citation type="journal article" date="2015" name="Nature">
        <title>Complex archaea that bridge the gap between prokaryotes and eukaryotes.</title>
        <authorList>
            <person name="Spang A."/>
            <person name="Saw J.H."/>
            <person name="Jorgensen S.L."/>
            <person name="Zaremba-Niedzwiedzka K."/>
            <person name="Martijn J."/>
            <person name="Lind A.E."/>
            <person name="van Eijk R."/>
            <person name="Schleper C."/>
            <person name="Guy L."/>
            <person name="Ettema T.J."/>
        </authorList>
    </citation>
    <scope>NUCLEOTIDE SEQUENCE</scope>
</reference>
<protein>
    <submittedName>
        <fullName evidence="1">Uncharacterized protein</fullName>
    </submittedName>
</protein>
<evidence type="ECO:0000313" key="1">
    <source>
        <dbReference type="EMBL" id="KKL91950.1"/>
    </source>
</evidence>
<dbReference type="EMBL" id="LAZR01019600">
    <property type="protein sequence ID" value="KKL91950.1"/>
    <property type="molecule type" value="Genomic_DNA"/>
</dbReference>
<organism evidence="1">
    <name type="scientific">marine sediment metagenome</name>
    <dbReference type="NCBI Taxonomy" id="412755"/>
    <lineage>
        <taxon>unclassified sequences</taxon>
        <taxon>metagenomes</taxon>
        <taxon>ecological metagenomes</taxon>
    </lineage>
</organism>
<proteinExistence type="predicted"/>
<sequence length="205" mass="24291">MLKKLIEVQSTLYNEEILENLSEDLFIAYKNFNESEDIYELESIETSTASIIEQVGSFFKKLFEVIYNVLKPIIVVLKELYNSFKEILPFVFDKFIEYILIYSKKTKKDLHISFELFFKIFRFFGLEDISPSTFDKIYAALQWKICSIKWINTKFLGSYKNSLLSNIPSENIDSIKDLYELLEMLEKEAENNRIFEEDVSEILEP</sequence>